<evidence type="ECO:0000256" key="6">
    <source>
        <dbReference type="ARBA" id="ARBA00023136"/>
    </source>
</evidence>
<name>A0A1G1ZFR3_9BACT</name>
<evidence type="ECO:0000256" key="3">
    <source>
        <dbReference type="ARBA" id="ARBA00022679"/>
    </source>
</evidence>
<feature type="transmembrane region" description="Helical" evidence="7">
    <location>
        <begin position="265"/>
        <end position="286"/>
    </location>
</feature>
<feature type="domain" description="Bacterial sugar transferase" evidence="8">
    <location>
        <begin position="263"/>
        <end position="443"/>
    </location>
</feature>
<feature type="transmembrane region" description="Helical" evidence="7">
    <location>
        <begin position="12"/>
        <end position="30"/>
    </location>
</feature>
<dbReference type="GO" id="GO:0016780">
    <property type="term" value="F:phosphotransferase activity, for other substituted phosphate groups"/>
    <property type="evidence" value="ECO:0007669"/>
    <property type="project" value="TreeGrafter"/>
</dbReference>
<dbReference type="InterPro" id="IPR003362">
    <property type="entry name" value="Bact_transf"/>
</dbReference>
<accession>A0A1G1ZFR3</accession>
<feature type="transmembrane region" description="Helical" evidence="7">
    <location>
        <begin position="108"/>
        <end position="124"/>
    </location>
</feature>
<dbReference type="GO" id="GO:0016020">
    <property type="term" value="C:membrane"/>
    <property type="evidence" value="ECO:0007669"/>
    <property type="project" value="UniProtKB-SubCell"/>
</dbReference>
<evidence type="ECO:0000256" key="1">
    <source>
        <dbReference type="ARBA" id="ARBA00004141"/>
    </source>
</evidence>
<proteinExistence type="inferred from homology"/>
<dbReference type="AlphaFoldDB" id="A0A1G1ZFR3"/>
<dbReference type="PANTHER" id="PTHR30576">
    <property type="entry name" value="COLANIC BIOSYNTHESIS UDP-GLUCOSE LIPID CARRIER TRANSFERASE"/>
    <property type="match status" value="1"/>
</dbReference>
<dbReference type="EMBL" id="MHJG01000023">
    <property type="protein sequence ID" value="OGY63351.1"/>
    <property type="molecule type" value="Genomic_DNA"/>
</dbReference>
<dbReference type="NCBIfam" id="TIGR03025">
    <property type="entry name" value="EPS_sugtrans"/>
    <property type="match status" value="1"/>
</dbReference>
<comment type="caution">
    <text evidence="9">The sequence shown here is derived from an EMBL/GenBank/DDBJ whole genome shotgun (WGS) entry which is preliminary data.</text>
</comment>
<reference evidence="9 10" key="1">
    <citation type="journal article" date="2016" name="Nat. Commun.">
        <title>Thousands of microbial genomes shed light on interconnected biogeochemical processes in an aquifer system.</title>
        <authorList>
            <person name="Anantharaman K."/>
            <person name="Brown C.T."/>
            <person name="Hug L.A."/>
            <person name="Sharon I."/>
            <person name="Castelle C.J."/>
            <person name="Probst A.J."/>
            <person name="Thomas B.C."/>
            <person name="Singh A."/>
            <person name="Wilkins M.J."/>
            <person name="Karaoz U."/>
            <person name="Brodie E.L."/>
            <person name="Williams K.H."/>
            <person name="Hubbard S.S."/>
            <person name="Banfield J.F."/>
        </authorList>
    </citation>
    <scope>NUCLEOTIDE SEQUENCE [LARGE SCALE GENOMIC DNA]</scope>
</reference>
<feature type="transmembrane region" description="Helical" evidence="7">
    <location>
        <begin position="80"/>
        <end position="102"/>
    </location>
</feature>
<gene>
    <name evidence="9" type="ORF">A3B92_01945</name>
</gene>
<sequence length="447" mass="52113">MNTLSRLKQIALIIGDIAILYIALALTLWVRYGNFFYSKLFNQHLEPFTLVFIIWIAVYYIAGLYALPALKNNLEFKKKFWATNLINTAIAAIFFYGVLTYFSISPRANLAIFLLIFGSADYLWRHFYNWTLAKTDPVSRLLLIGSNKTATEIYDCLIKNPQLGYQVNYWMKEGLEDKEFEHLSQIIVANRINTLVIPAHLKKDGKSAKLIYRTLLLGIEVVDLSTLYEILFQKVPLAELEEVWFLENLAKKHRIYELISAPLEFIFAFVLSIIILPLALIIAILIKLTSPGSAFFSQKRIGKDGKEFIIWKFRTMREDAEKDGPQWANYHKDERVTKIGKFLRWAHLDELPQLYNILRGELSFVGPRPEQPEFVEKLRKELPYYDLRHLTKPGITGWAQINYRYAASVIDSYQKLQYDIYYIKNNSPLLDFLIILRTIKFLITNHA</sequence>
<evidence type="ECO:0000313" key="10">
    <source>
        <dbReference type="Proteomes" id="UP000177960"/>
    </source>
</evidence>
<comment type="subcellular location">
    <subcellularLocation>
        <location evidence="1">Membrane</location>
        <topology evidence="1">Multi-pass membrane protein</topology>
    </subcellularLocation>
</comment>
<dbReference type="Proteomes" id="UP000177960">
    <property type="component" value="Unassembled WGS sequence"/>
</dbReference>
<comment type="similarity">
    <text evidence="2">Belongs to the bacterial sugar transferase family.</text>
</comment>
<evidence type="ECO:0000256" key="2">
    <source>
        <dbReference type="ARBA" id="ARBA00006464"/>
    </source>
</evidence>
<keyword evidence="4 7" id="KW-0812">Transmembrane</keyword>
<protein>
    <recommendedName>
        <fullName evidence="8">Bacterial sugar transferase domain-containing protein</fullName>
    </recommendedName>
</protein>
<organism evidence="9 10">
    <name type="scientific">Candidatus Harrisonbacteria bacterium RIFCSPHIGHO2_02_FULL_42_16</name>
    <dbReference type="NCBI Taxonomy" id="1798404"/>
    <lineage>
        <taxon>Bacteria</taxon>
        <taxon>Candidatus Harrisoniibacteriota</taxon>
    </lineage>
</organism>
<evidence type="ECO:0000313" key="9">
    <source>
        <dbReference type="EMBL" id="OGY63351.1"/>
    </source>
</evidence>
<keyword evidence="6 7" id="KW-0472">Membrane</keyword>
<evidence type="ECO:0000256" key="5">
    <source>
        <dbReference type="ARBA" id="ARBA00022989"/>
    </source>
</evidence>
<evidence type="ECO:0000256" key="7">
    <source>
        <dbReference type="SAM" id="Phobius"/>
    </source>
</evidence>
<keyword evidence="3" id="KW-0808">Transferase</keyword>
<dbReference type="InterPro" id="IPR017475">
    <property type="entry name" value="EPS_sugar_tfrase"/>
</dbReference>
<dbReference type="STRING" id="1798404.A3B92_01945"/>
<keyword evidence="5 7" id="KW-1133">Transmembrane helix</keyword>
<evidence type="ECO:0000259" key="8">
    <source>
        <dbReference type="Pfam" id="PF02397"/>
    </source>
</evidence>
<dbReference type="PANTHER" id="PTHR30576:SF0">
    <property type="entry name" value="UNDECAPRENYL-PHOSPHATE N-ACETYLGALACTOSAMINYL 1-PHOSPHATE TRANSFERASE-RELATED"/>
    <property type="match status" value="1"/>
</dbReference>
<dbReference type="Pfam" id="PF02397">
    <property type="entry name" value="Bac_transf"/>
    <property type="match status" value="1"/>
</dbReference>
<evidence type="ECO:0000256" key="4">
    <source>
        <dbReference type="ARBA" id="ARBA00022692"/>
    </source>
</evidence>
<feature type="transmembrane region" description="Helical" evidence="7">
    <location>
        <begin position="50"/>
        <end position="68"/>
    </location>
</feature>